<protein>
    <submittedName>
        <fullName evidence="5">Glucose-1-phosphate adenylyltransferase subunit GlgD</fullName>
        <ecNumber evidence="5">2.7.7.27</ecNumber>
    </submittedName>
</protein>
<evidence type="ECO:0000313" key="5">
    <source>
        <dbReference type="EMBL" id="MEQ2510834.1"/>
    </source>
</evidence>
<keyword evidence="6" id="KW-1185">Reference proteome</keyword>
<accession>A0ABV1G673</accession>
<dbReference type="InterPro" id="IPR005835">
    <property type="entry name" value="NTP_transferase_dom"/>
</dbReference>
<dbReference type="InterPro" id="IPR011831">
    <property type="entry name" value="ADP-Glc_PPase"/>
</dbReference>
<keyword evidence="2" id="KW-0320">Glycogen biosynthesis</keyword>
<evidence type="ECO:0000259" key="4">
    <source>
        <dbReference type="Pfam" id="PF24894"/>
    </source>
</evidence>
<keyword evidence="5" id="KW-0808">Transferase</keyword>
<dbReference type="InterPro" id="IPR029044">
    <property type="entry name" value="Nucleotide-diphossugar_trans"/>
</dbReference>
<dbReference type="SUPFAM" id="SSF53448">
    <property type="entry name" value="Nucleotide-diphospho-sugar transferases"/>
    <property type="match status" value="1"/>
</dbReference>
<proteinExistence type="inferred from homology"/>
<dbReference type="Pfam" id="PF00483">
    <property type="entry name" value="NTP_transferase"/>
    <property type="match status" value="1"/>
</dbReference>
<evidence type="ECO:0000313" key="6">
    <source>
        <dbReference type="Proteomes" id="UP001491552"/>
    </source>
</evidence>
<dbReference type="EC" id="2.7.7.27" evidence="5"/>
<reference evidence="5 6" key="1">
    <citation type="submission" date="2024-03" db="EMBL/GenBank/DDBJ databases">
        <title>Human intestinal bacterial collection.</title>
        <authorList>
            <person name="Pauvert C."/>
            <person name="Hitch T.C.A."/>
            <person name="Clavel T."/>
        </authorList>
    </citation>
    <scope>NUCLEOTIDE SEQUENCE [LARGE SCALE GENOMIC DNA]</scope>
    <source>
        <strain evidence="5 6">CLA-AA-H192</strain>
    </source>
</reference>
<dbReference type="InterPro" id="IPR056818">
    <property type="entry name" value="GlmU/GlgC-like_hexapep"/>
</dbReference>
<dbReference type="CDD" id="cd02508">
    <property type="entry name" value="ADP_Glucose_PP"/>
    <property type="match status" value="1"/>
</dbReference>
<dbReference type="PANTHER" id="PTHR43523">
    <property type="entry name" value="GLUCOSE-1-PHOSPHATE ADENYLYLTRANSFERASE-RELATED"/>
    <property type="match status" value="1"/>
</dbReference>
<feature type="domain" description="Glucose-1-phosphate adenylyltransferase/Bifunctional protein GlmU-like C-terminal hexapeptide" evidence="4">
    <location>
        <begin position="285"/>
        <end position="355"/>
    </location>
</feature>
<dbReference type="RefSeq" id="WP_349135518.1">
    <property type="nucleotide sequence ID" value="NZ_JBBMFF010000191.1"/>
</dbReference>
<organism evidence="5 6">
    <name type="scientific">Faecousia intestinalis</name>
    <dbReference type="NCBI Taxonomy" id="3133167"/>
    <lineage>
        <taxon>Bacteria</taxon>
        <taxon>Bacillati</taxon>
        <taxon>Bacillota</taxon>
        <taxon>Clostridia</taxon>
        <taxon>Eubacteriales</taxon>
        <taxon>Oscillospiraceae</taxon>
        <taxon>Faecousia</taxon>
    </lineage>
</organism>
<dbReference type="NCBIfam" id="TIGR02092">
    <property type="entry name" value="glgD"/>
    <property type="match status" value="1"/>
</dbReference>
<gene>
    <name evidence="5" type="primary">glgD</name>
    <name evidence="5" type="ORF">WMO66_06175</name>
</gene>
<dbReference type="Pfam" id="PF24894">
    <property type="entry name" value="Hexapep_GlmU"/>
    <property type="match status" value="1"/>
</dbReference>
<keyword evidence="5" id="KW-0548">Nucleotidyltransferase</keyword>
<evidence type="ECO:0000256" key="2">
    <source>
        <dbReference type="ARBA" id="ARBA00023056"/>
    </source>
</evidence>
<dbReference type="GO" id="GO:0008878">
    <property type="term" value="F:glucose-1-phosphate adenylyltransferase activity"/>
    <property type="evidence" value="ECO:0007669"/>
    <property type="project" value="UniProtKB-EC"/>
</dbReference>
<name>A0ABV1G673_9FIRM</name>
<sequence length="372" mass="41097">MTTMGIIFANIYDSSLGELTNKRTMASLPYGGRYRQIDFSLSNMTNSAIRHIGIITKYNYQSLMNHIGSGQEWDLELGEGGLEFLTPFAMGHNGSYRGKLEALDSAMNFLKISTEEYVVLADSGVLCAINLEKIVEAHAASGADVTVVVKDGICNGQKQLDLAVKVDADDRVTDVAVDYCAGEQYLASMGLFVIRRELLMREVTEAVAHNRYHFERDLVMHGFAETGMKVNAYRYDGVALFNESTTEFFHNSLALIRPEIRHGLFAREDLTIYTKVRDEVPAYYGEHSEIDDCVVADGCVLEGSAVNSVLFRSVKLGEGASVRNSVIMQRCTIGEGADLECVIMDMDVVVRPGAVLRGTMDHPLVFKRGEVV</sequence>
<dbReference type="CDD" id="cd04651">
    <property type="entry name" value="LbH_G1P_AT_C"/>
    <property type="match status" value="1"/>
</dbReference>
<dbReference type="InterPro" id="IPR011004">
    <property type="entry name" value="Trimer_LpxA-like_sf"/>
</dbReference>
<evidence type="ECO:0000256" key="1">
    <source>
        <dbReference type="ARBA" id="ARBA00010443"/>
    </source>
</evidence>
<dbReference type="InterPro" id="IPR011832">
    <property type="entry name" value="GlgDAde_trans"/>
</dbReference>
<dbReference type="Proteomes" id="UP001491552">
    <property type="component" value="Unassembled WGS sequence"/>
</dbReference>
<dbReference type="EMBL" id="JBBMFF010000191">
    <property type="protein sequence ID" value="MEQ2510834.1"/>
    <property type="molecule type" value="Genomic_DNA"/>
</dbReference>
<comment type="similarity">
    <text evidence="1">Belongs to the bacterial/plant glucose-1-phosphate adenylyltransferase family.</text>
</comment>
<dbReference type="Gene3D" id="3.90.550.10">
    <property type="entry name" value="Spore Coat Polysaccharide Biosynthesis Protein SpsA, Chain A"/>
    <property type="match status" value="1"/>
</dbReference>
<dbReference type="Gene3D" id="2.160.10.10">
    <property type="entry name" value="Hexapeptide repeat proteins"/>
    <property type="match status" value="1"/>
</dbReference>
<comment type="caution">
    <text evidence="5">The sequence shown here is derived from an EMBL/GenBank/DDBJ whole genome shotgun (WGS) entry which is preliminary data.</text>
</comment>
<feature type="domain" description="Nucleotidyl transferase" evidence="3">
    <location>
        <begin position="16"/>
        <end position="150"/>
    </location>
</feature>
<dbReference type="PANTHER" id="PTHR43523:SF6">
    <property type="entry name" value="GLYCOGEN BIOSYNTHESIS PROTEIN GLGD"/>
    <property type="match status" value="1"/>
</dbReference>
<evidence type="ECO:0000259" key="3">
    <source>
        <dbReference type="Pfam" id="PF00483"/>
    </source>
</evidence>
<dbReference type="SUPFAM" id="SSF51161">
    <property type="entry name" value="Trimeric LpxA-like enzymes"/>
    <property type="match status" value="1"/>
</dbReference>